<organism evidence="1 2">
    <name type="scientific">Cupriavidus metallidurans (strain ATCC 43123 / DSM 2839 / NBRC 102507 / CH34)</name>
    <name type="common">Ralstonia metallidurans</name>
    <dbReference type="NCBI Taxonomy" id="266264"/>
    <lineage>
        <taxon>Bacteria</taxon>
        <taxon>Pseudomonadati</taxon>
        <taxon>Pseudomonadota</taxon>
        <taxon>Betaproteobacteria</taxon>
        <taxon>Burkholderiales</taxon>
        <taxon>Burkholderiaceae</taxon>
        <taxon>Cupriavidus</taxon>
    </lineage>
</organism>
<sequence length="348" mass="37668">MFTRRTPREQQSLRYHGLSVLALLFAMLLDPAPCLSGTTTMPSRALPLQHVGDFRLPGGKTRWDYLSLDPTRSKLFIAHLGDSEIVVMDTKTKTIAATISNVGHVHGTLAIPELNRVYASATGTDEVVAIDASTFKIVARIPGGKYPDGIAYAPEVGKLYVSDEHGNTETVIDVRTNRRVATIELGGAVGNTQYDPVSKHIFVNVQGRQSLAEIDPQTDRVLDRIALPGAEGNHGLLIVPKFRLAFIVCEGIDRLLVMDLEAKRIVANFGVGGEPDVLGYDEDLGQVYVASESGVLSVFKVTATDVTKVAEGFVGANAHSLAVDPASHEIYLPLKNADHHPAMRVMRP</sequence>
<keyword evidence="1" id="KW-0614">Plasmid</keyword>
<dbReference type="InterPro" id="IPR051200">
    <property type="entry name" value="Host-pathogen_enzymatic-act"/>
</dbReference>
<dbReference type="Gene3D" id="2.130.10.10">
    <property type="entry name" value="YVTN repeat-like/Quinoprotein amine dehydrogenase"/>
    <property type="match status" value="2"/>
</dbReference>
<accession>Q1L9X3</accession>
<dbReference type="GeneID" id="60825789"/>
<proteinExistence type="predicted"/>
<reference evidence="2" key="1">
    <citation type="journal article" date="2010" name="PLoS ONE">
        <title>The complete genome sequence of Cupriavidus metallidurans strain CH34, a master survivalist in harsh and anthropogenic environments.</title>
        <authorList>
            <person name="Janssen P.J."/>
            <person name="Van Houdt R."/>
            <person name="Moors H."/>
            <person name="Monsieurs P."/>
            <person name="Morin N."/>
            <person name="Michaux A."/>
            <person name="Benotmane M.A."/>
            <person name="Leys N."/>
            <person name="Vallaeys T."/>
            <person name="Lapidus A."/>
            <person name="Monchy S."/>
            <person name="Medigue C."/>
            <person name="Taghavi S."/>
            <person name="McCorkle S."/>
            <person name="Dunn J."/>
            <person name="van der Lelie D."/>
            <person name="Mergeay M."/>
        </authorList>
    </citation>
    <scope>NUCLEOTIDE SEQUENCE [LARGE SCALE GENOMIC DNA]</scope>
    <source>
        <strain evidence="2">ATCC 43123 / DSM 2839 / NBRC 102507 / CH34</strain>
    </source>
</reference>
<dbReference type="PANTHER" id="PTHR47197:SF3">
    <property type="entry name" value="DIHYDRO-HEME D1 DEHYDROGENASE"/>
    <property type="match status" value="1"/>
</dbReference>
<dbReference type="InterPro" id="IPR015943">
    <property type="entry name" value="WD40/YVTN_repeat-like_dom_sf"/>
</dbReference>
<dbReference type="SUPFAM" id="SSF51004">
    <property type="entry name" value="C-terminal (heme d1) domain of cytochrome cd1-nitrite reductase"/>
    <property type="match status" value="1"/>
</dbReference>
<geneLocation type="plasmid" evidence="1 2">
    <name>pMOL28</name>
</geneLocation>
<name>Q1L9X3_CUPMC</name>
<dbReference type="KEGG" id="rme:Rmet_6194"/>
<dbReference type="PANTHER" id="PTHR47197">
    <property type="entry name" value="PROTEIN NIRF"/>
    <property type="match status" value="1"/>
</dbReference>
<dbReference type="AlphaFoldDB" id="Q1L9X3"/>
<evidence type="ECO:0000313" key="2">
    <source>
        <dbReference type="Proteomes" id="UP000002429"/>
    </source>
</evidence>
<dbReference type="InterPro" id="IPR011048">
    <property type="entry name" value="Haem_d1_sf"/>
</dbReference>
<dbReference type="HOGENOM" id="CLU_043515_2_0_4"/>
<protein>
    <submittedName>
        <fullName evidence="1">WD40/YVTN repeat-like-containing domain beta-propeller repeat protein</fullName>
    </submittedName>
</protein>
<evidence type="ECO:0000313" key="1">
    <source>
        <dbReference type="EMBL" id="ABF13053.1"/>
    </source>
</evidence>
<dbReference type="EMBL" id="CP000355">
    <property type="protein sequence ID" value="ABF13053.1"/>
    <property type="molecule type" value="Genomic_DNA"/>
</dbReference>
<gene>
    <name evidence="1" type="primary">chrZ</name>
    <name evidence="1" type="ordered locus">Rmet_6194</name>
</gene>
<keyword evidence="2" id="KW-1185">Reference proteome</keyword>
<dbReference type="Proteomes" id="UP000002429">
    <property type="component" value="Plasmid pMOL28"/>
</dbReference>
<dbReference type="RefSeq" id="WP_011514873.1">
    <property type="nucleotide sequence ID" value="NC_006525.1"/>
</dbReference>